<reference evidence="1" key="2">
    <citation type="submission" date="2014-03" db="EMBL/GenBank/DDBJ databases">
        <authorList>
            <person name="Genoscope - CEA"/>
        </authorList>
    </citation>
    <scope>NUCLEOTIDE SEQUENCE</scope>
</reference>
<name>A0A061A120_ONCMY</name>
<gene>
    <name evidence="1" type="ORF">GSONMT00010593001</name>
</gene>
<reference evidence="1" key="1">
    <citation type="journal article" date="2014" name="Nat. Commun.">
        <title>The rainbow trout genome provides novel insights into evolution after whole-genome duplication in vertebrates.</title>
        <authorList>
            <person name="Berthelot C."/>
            <person name="Brunet F."/>
            <person name="Chalopin D."/>
            <person name="Juanchich A."/>
            <person name="Bernard M."/>
            <person name="Noel B."/>
            <person name="Bento P."/>
            <person name="Da Silva C."/>
            <person name="Labadie K."/>
            <person name="Alberti A."/>
            <person name="Aury J.M."/>
            <person name="Louis A."/>
            <person name="Dehais P."/>
            <person name="Bardou P."/>
            <person name="Montfort J."/>
            <person name="Klopp C."/>
            <person name="Cabau C."/>
            <person name="Gaspin C."/>
            <person name="Thorgaard G.H."/>
            <person name="Boussaha M."/>
            <person name="Quillet E."/>
            <person name="Guyomard R."/>
            <person name="Galiana D."/>
            <person name="Bobe J."/>
            <person name="Volff J.N."/>
            <person name="Genet C."/>
            <person name="Wincker P."/>
            <person name="Jaillon O."/>
            <person name="Roest Crollius H."/>
            <person name="Guiguen Y."/>
        </authorList>
    </citation>
    <scope>NUCLEOTIDE SEQUENCE [LARGE SCALE GENOMIC DNA]</scope>
</reference>
<evidence type="ECO:0000313" key="2">
    <source>
        <dbReference type="Proteomes" id="UP000193380"/>
    </source>
</evidence>
<sequence length="115" mass="12736">MEVLGIGQDACKVQSPSMITCSSPASSQSQQATVEFLLNGVLYTGDGPAFDGPDQEEEEEPHGGHFLLEYVEDPQFFTANKEKLIKHHPGEPLTLIINVSDSPVHQWERVEQDEK</sequence>
<dbReference type="STRING" id="8022.A0A061A120"/>
<proteinExistence type="predicted"/>
<organism evidence="1 2">
    <name type="scientific">Oncorhynchus mykiss</name>
    <name type="common">Rainbow trout</name>
    <name type="synonym">Salmo gairdneri</name>
    <dbReference type="NCBI Taxonomy" id="8022"/>
    <lineage>
        <taxon>Eukaryota</taxon>
        <taxon>Metazoa</taxon>
        <taxon>Chordata</taxon>
        <taxon>Craniata</taxon>
        <taxon>Vertebrata</taxon>
        <taxon>Euteleostomi</taxon>
        <taxon>Actinopterygii</taxon>
        <taxon>Neopterygii</taxon>
        <taxon>Teleostei</taxon>
        <taxon>Protacanthopterygii</taxon>
        <taxon>Salmoniformes</taxon>
        <taxon>Salmonidae</taxon>
        <taxon>Salmoninae</taxon>
        <taxon>Oncorhynchus</taxon>
    </lineage>
</organism>
<dbReference type="PaxDb" id="8022-A0A061A120"/>
<evidence type="ECO:0000313" key="1">
    <source>
        <dbReference type="EMBL" id="CDR14168.1"/>
    </source>
</evidence>
<protein>
    <submittedName>
        <fullName evidence="1">Uncharacterized protein</fullName>
    </submittedName>
</protein>
<dbReference type="Proteomes" id="UP000193380">
    <property type="component" value="Unassembled WGS sequence"/>
</dbReference>
<accession>A0A061A120</accession>
<dbReference type="AlphaFoldDB" id="A0A061A120"/>
<dbReference type="EMBL" id="FR972405">
    <property type="protein sequence ID" value="CDR14168.1"/>
    <property type="molecule type" value="Genomic_DNA"/>
</dbReference>